<dbReference type="Gene3D" id="3.30.360.10">
    <property type="entry name" value="Dihydrodipicolinate Reductase, domain 2"/>
    <property type="match status" value="1"/>
</dbReference>
<dbReference type="EMBL" id="MWWX01000004">
    <property type="protein sequence ID" value="OZG62765.1"/>
    <property type="molecule type" value="Genomic_DNA"/>
</dbReference>
<dbReference type="SUPFAM" id="SSF55347">
    <property type="entry name" value="Glyceraldehyde-3-phosphate dehydrogenase-like, C-terminal domain"/>
    <property type="match status" value="1"/>
</dbReference>
<comment type="caution">
    <text evidence="3">The sequence shown here is derived from an EMBL/GenBank/DDBJ whole genome shotgun (WGS) entry which is preliminary data.</text>
</comment>
<dbReference type="GO" id="GO:0000166">
    <property type="term" value="F:nucleotide binding"/>
    <property type="evidence" value="ECO:0007669"/>
    <property type="project" value="InterPro"/>
</dbReference>
<evidence type="ECO:0000259" key="2">
    <source>
        <dbReference type="Pfam" id="PF22725"/>
    </source>
</evidence>
<dbReference type="STRING" id="1603886.GCA_001895165_01388"/>
<dbReference type="InterPro" id="IPR000683">
    <property type="entry name" value="Gfo/Idh/MocA-like_OxRdtase_N"/>
</dbReference>
<dbReference type="Gene3D" id="3.40.50.720">
    <property type="entry name" value="NAD(P)-binding Rossmann-like Domain"/>
    <property type="match status" value="1"/>
</dbReference>
<dbReference type="InterPro" id="IPR055170">
    <property type="entry name" value="GFO_IDH_MocA-like_dom"/>
</dbReference>
<dbReference type="Pfam" id="PF22725">
    <property type="entry name" value="GFO_IDH_MocA_C3"/>
    <property type="match status" value="1"/>
</dbReference>
<dbReference type="Pfam" id="PF01408">
    <property type="entry name" value="GFO_IDH_MocA"/>
    <property type="match status" value="1"/>
</dbReference>
<dbReference type="AlphaFoldDB" id="A0A261FUY2"/>
<feature type="domain" description="Gfo/Idh/MocA-like oxidoreductase N-terminal" evidence="1">
    <location>
        <begin position="6"/>
        <end position="121"/>
    </location>
</feature>
<accession>A0A261FUY2</accession>
<reference evidence="3 4" key="1">
    <citation type="journal article" date="2017" name="BMC Genomics">
        <title>Comparative genomic and phylogenomic analyses of the Bifidobacteriaceae family.</title>
        <authorList>
            <person name="Lugli G.A."/>
            <person name="Milani C."/>
            <person name="Turroni F."/>
            <person name="Duranti S."/>
            <person name="Mancabelli L."/>
            <person name="Mangifesta M."/>
            <person name="Ferrario C."/>
            <person name="Modesto M."/>
            <person name="Mattarelli P."/>
            <person name="Jiri K."/>
            <person name="van Sinderen D."/>
            <person name="Ventura M."/>
        </authorList>
    </citation>
    <scope>NUCLEOTIDE SEQUENCE [LARGE SCALE GENOMIC DNA]</scope>
    <source>
        <strain evidence="3 4">DSM 28807</strain>
    </source>
</reference>
<gene>
    <name evidence="3" type="ORF">BLEM_0682</name>
</gene>
<evidence type="ECO:0000259" key="1">
    <source>
        <dbReference type="Pfam" id="PF01408"/>
    </source>
</evidence>
<dbReference type="PANTHER" id="PTHR43377:SF8">
    <property type="entry name" value="BLR3664 PROTEIN"/>
    <property type="match status" value="1"/>
</dbReference>
<dbReference type="SUPFAM" id="SSF51735">
    <property type="entry name" value="NAD(P)-binding Rossmann-fold domains"/>
    <property type="match status" value="1"/>
</dbReference>
<dbReference type="RefSeq" id="WP_072725891.1">
    <property type="nucleotide sequence ID" value="NZ_BDIS01000018.1"/>
</dbReference>
<keyword evidence="4" id="KW-1185">Reference proteome</keyword>
<name>A0A261FUY2_9BIFI</name>
<dbReference type="InterPro" id="IPR036291">
    <property type="entry name" value="NAD(P)-bd_dom_sf"/>
</dbReference>
<proteinExistence type="predicted"/>
<feature type="domain" description="GFO/IDH/MocA-like oxidoreductase" evidence="2">
    <location>
        <begin position="131"/>
        <end position="265"/>
    </location>
</feature>
<organism evidence="3 4">
    <name type="scientific">Bifidobacterium lemurum</name>
    <dbReference type="NCBI Taxonomy" id="1603886"/>
    <lineage>
        <taxon>Bacteria</taxon>
        <taxon>Bacillati</taxon>
        <taxon>Actinomycetota</taxon>
        <taxon>Actinomycetes</taxon>
        <taxon>Bifidobacteriales</taxon>
        <taxon>Bifidobacteriaceae</taxon>
        <taxon>Bifidobacterium</taxon>
    </lineage>
</organism>
<sequence length="345" mass="37428">MTEQLKLAVVGAGAMGRDHIRYIQDDPGATLAAIADPTDEAHALADSLGVPWFADCEEMAREGGLDGVVIASPNHLHLANARAALAHGIPALVEKPISDDLDDARAFAAEARESGVPVLVGQHRRHNPKARRAKEIIDSGALGTIVAVSVHYGIYKPDGYFDIPWRRQKGAGPILVNMVHDVDMLRFLFGEPVELQGMAANQARGFEVEDTAVVNVRFANGTLGSITLSDAAASPWNWESTARENPFFAPFDTDAYYIMGTKGSLSMPQLKLFTHDGGVSDWTKPFVCEIQGVREGLPHRLQLKHFLEVIRGEASPLVTPEDAIKSLEVLNAIKRAADEGEMIRL</sequence>
<dbReference type="PANTHER" id="PTHR43377">
    <property type="entry name" value="BILIVERDIN REDUCTASE A"/>
    <property type="match status" value="1"/>
</dbReference>
<evidence type="ECO:0000313" key="4">
    <source>
        <dbReference type="Proteomes" id="UP000216352"/>
    </source>
</evidence>
<dbReference type="Proteomes" id="UP000216352">
    <property type="component" value="Unassembled WGS sequence"/>
</dbReference>
<protein>
    <submittedName>
        <fullName evidence="3">Oxidoreductase</fullName>
    </submittedName>
</protein>
<dbReference type="InterPro" id="IPR051450">
    <property type="entry name" value="Gfo/Idh/MocA_Oxidoreductases"/>
</dbReference>
<evidence type="ECO:0000313" key="3">
    <source>
        <dbReference type="EMBL" id="OZG62765.1"/>
    </source>
</evidence>
<dbReference type="OrthoDB" id="9815825at2"/>